<dbReference type="AlphaFoldDB" id="A0A8H9KVK4"/>
<reference evidence="1" key="2">
    <citation type="submission" date="2020-09" db="EMBL/GenBank/DDBJ databases">
        <authorList>
            <person name="Sun Q."/>
            <person name="Zhou Y."/>
        </authorList>
    </citation>
    <scope>NUCLEOTIDE SEQUENCE</scope>
    <source>
        <strain evidence="1">CGMCC 1.15966</strain>
    </source>
</reference>
<dbReference type="Proteomes" id="UP000614460">
    <property type="component" value="Unassembled WGS sequence"/>
</dbReference>
<dbReference type="SUPFAM" id="SSF53448">
    <property type="entry name" value="Nucleotide-diphospho-sugar transferases"/>
    <property type="match status" value="1"/>
</dbReference>
<name>A0A8H9KVK4_9SPHI</name>
<dbReference type="RefSeq" id="WP_094256711.1">
    <property type="nucleotide sequence ID" value="NZ_BMKM01000003.1"/>
</dbReference>
<proteinExistence type="predicted"/>
<keyword evidence="2" id="KW-1185">Reference proteome</keyword>
<organism evidence="1 2">
    <name type="scientific">Sphingobacterium cellulitidis</name>
    <dbReference type="NCBI Taxonomy" id="1768011"/>
    <lineage>
        <taxon>Bacteria</taxon>
        <taxon>Pseudomonadati</taxon>
        <taxon>Bacteroidota</taxon>
        <taxon>Sphingobacteriia</taxon>
        <taxon>Sphingobacteriales</taxon>
        <taxon>Sphingobacteriaceae</taxon>
        <taxon>Sphingobacterium</taxon>
    </lineage>
</organism>
<dbReference type="GO" id="GO:0016020">
    <property type="term" value="C:membrane"/>
    <property type="evidence" value="ECO:0007669"/>
    <property type="project" value="GOC"/>
</dbReference>
<dbReference type="InterPro" id="IPR008441">
    <property type="entry name" value="AfumC-like_glycosyl_Trfase"/>
</dbReference>
<comment type="caution">
    <text evidence="1">The sequence shown here is derived from an EMBL/GenBank/DDBJ whole genome shotgun (WGS) entry which is preliminary data.</text>
</comment>
<reference evidence="1" key="1">
    <citation type="journal article" date="2014" name="Int. J. Syst. Evol. Microbiol.">
        <title>Complete genome sequence of Corynebacterium casei LMG S-19264T (=DSM 44701T), isolated from a smear-ripened cheese.</title>
        <authorList>
            <consortium name="US DOE Joint Genome Institute (JGI-PGF)"/>
            <person name="Walter F."/>
            <person name="Albersmeier A."/>
            <person name="Kalinowski J."/>
            <person name="Ruckert C."/>
        </authorList>
    </citation>
    <scope>NUCLEOTIDE SEQUENCE</scope>
    <source>
        <strain evidence="1">CGMCC 1.15966</strain>
    </source>
</reference>
<accession>A0A8H9KVK4</accession>
<dbReference type="EMBL" id="BMKM01000003">
    <property type="protein sequence ID" value="GGE18845.1"/>
    <property type="molecule type" value="Genomic_DNA"/>
</dbReference>
<evidence type="ECO:0000313" key="1">
    <source>
        <dbReference type="EMBL" id="GGE18845.1"/>
    </source>
</evidence>
<dbReference type="Pfam" id="PF05704">
    <property type="entry name" value="Caps_synth"/>
    <property type="match status" value="1"/>
</dbReference>
<dbReference type="GO" id="GO:0000030">
    <property type="term" value="F:mannosyltransferase activity"/>
    <property type="evidence" value="ECO:0007669"/>
    <property type="project" value="TreeGrafter"/>
</dbReference>
<dbReference type="Gene3D" id="3.90.550.20">
    <property type="match status" value="1"/>
</dbReference>
<protein>
    <submittedName>
        <fullName evidence="1">Capsular polysaccharide biosynthesis protein</fullName>
    </submittedName>
</protein>
<dbReference type="InterPro" id="IPR029044">
    <property type="entry name" value="Nucleotide-diphossugar_trans"/>
</dbReference>
<dbReference type="PANTHER" id="PTHR32385:SF15">
    <property type="entry name" value="INOSITOL PHOSPHOCERAMIDE MANNOSYLTRANSFERASE 1"/>
    <property type="match status" value="1"/>
</dbReference>
<sequence>MLSKLKKLPFVKNIWSYIRKAKIIRKHKLVSQFWRPIIDSYYSGKLKPIDITPKKDFGNQKIIWQYWGQGVQDNSLPEVVKICFNSVDKHNDEFQVIRLDDTNYSDYIDFPEFVQEKVKSGQFKRTFFSDLLRLALLDTYGGVWLDATILQTGPLDSKLLELPYFMYQRDEKEENKKSWENSYSYYWGWGERFKVRVLNSIIYAKQGNELINDMYQLMNYYWKTQTEIIDYFFFQILYNELVTGKLASNRCPIISDIYPHILQTKFNGVKNLMDFPKALSYTNTHKMSYFDINGMNNLKSFIEFQD</sequence>
<gene>
    <name evidence="1" type="ORF">GCM10011516_15640</name>
</gene>
<dbReference type="GO" id="GO:0051999">
    <property type="term" value="P:mannosyl-inositol phosphorylceramide biosynthetic process"/>
    <property type="evidence" value="ECO:0007669"/>
    <property type="project" value="TreeGrafter"/>
</dbReference>
<evidence type="ECO:0000313" key="2">
    <source>
        <dbReference type="Proteomes" id="UP000614460"/>
    </source>
</evidence>
<dbReference type="PANTHER" id="PTHR32385">
    <property type="entry name" value="MANNOSYL PHOSPHORYLINOSITOL CERAMIDE SYNTHASE"/>
    <property type="match status" value="1"/>
</dbReference>
<dbReference type="InterPro" id="IPR051706">
    <property type="entry name" value="Glycosyltransferase_domain"/>
</dbReference>